<dbReference type="InParanoid" id="A0A1Z5SMK1"/>
<gene>
    <name evidence="2" type="ORF">BTJ68_15263</name>
</gene>
<accession>A0A1Z5SMK1</accession>
<sequence>MAVPEQPPASAAPSWLVVLVVVLVGDVGGGVGGLVWMSPGEYYEQIHRTVELFGEINLL</sequence>
<reference evidence="2 3" key="1">
    <citation type="submission" date="2017-01" db="EMBL/GenBank/DDBJ databases">
        <title>The recent genome duplication of the halophilic yeast Hortaea werneckii: insights from long-read sequencing.</title>
        <authorList>
            <person name="Sinha S."/>
            <person name="Flibotte S."/>
            <person name="Neira M."/>
            <person name="Lenassi M."/>
            <person name="Gostincar C."/>
            <person name="Stajich J.E."/>
            <person name="Nislow C.E."/>
        </authorList>
    </citation>
    <scope>NUCLEOTIDE SEQUENCE [LARGE SCALE GENOMIC DNA]</scope>
    <source>
        <strain evidence="2 3">EXF-2000</strain>
    </source>
</reference>
<proteinExistence type="predicted"/>
<keyword evidence="1" id="KW-0812">Transmembrane</keyword>
<evidence type="ECO:0000313" key="2">
    <source>
        <dbReference type="EMBL" id="OTA22001.1"/>
    </source>
</evidence>
<dbReference type="EMBL" id="MUNK01000415">
    <property type="protein sequence ID" value="OTA22001.1"/>
    <property type="molecule type" value="Genomic_DNA"/>
</dbReference>
<protein>
    <submittedName>
        <fullName evidence="2">Uncharacterized protein</fullName>
    </submittedName>
</protein>
<feature type="transmembrane region" description="Helical" evidence="1">
    <location>
        <begin position="12"/>
        <end position="36"/>
    </location>
</feature>
<evidence type="ECO:0000256" key="1">
    <source>
        <dbReference type="SAM" id="Phobius"/>
    </source>
</evidence>
<dbReference type="AlphaFoldDB" id="A0A1Z5SMK1"/>
<keyword evidence="3" id="KW-1185">Reference proteome</keyword>
<keyword evidence="1" id="KW-1133">Transmembrane helix</keyword>
<keyword evidence="1" id="KW-0472">Membrane</keyword>
<name>A0A1Z5SMK1_HORWE</name>
<dbReference type="VEuPathDB" id="FungiDB:BTJ68_15263"/>
<organism evidence="2 3">
    <name type="scientific">Hortaea werneckii EXF-2000</name>
    <dbReference type="NCBI Taxonomy" id="1157616"/>
    <lineage>
        <taxon>Eukaryota</taxon>
        <taxon>Fungi</taxon>
        <taxon>Dikarya</taxon>
        <taxon>Ascomycota</taxon>
        <taxon>Pezizomycotina</taxon>
        <taxon>Dothideomycetes</taxon>
        <taxon>Dothideomycetidae</taxon>
        <taxon>Mycosphaerellales</taxon>
        <taxon>Teratosphaeriaceae</taxon>
        <taxon>Hortaea</taxon>
    </lineage>
</organism>
<evidence type="ECO:0000313" key="3">
    <source>
        <dbReference type="Proteomes" id="UP000194280"/>
    </source>
</evidence>
<dbReference type="Proteomes" id="UP000194280">
    <property type="component" value="Unassembled WGS sequence"/>
</dbReference>
<comment type="caution">
    <text evidence="2">The sequence shown here is derived from an EMBL/GenBank/DDBJ whole genome shotgun (WGS) entry which is preliminary data.</text>
</comment>